<dbReference type="RefSeq" id="WP_133587794.1">
    <property type="nucleotide sequence ID" value="NZ_SNVV01000001.1"/>
</dbReference>
<dbReference type="GO" id="GO:0003677">
    <property type="term" value="F:DNA binding"/>
    <property type="evidence" value="ECO:0007669"/>
    <property type="project" value="InterPro"/>
</dbReference>
<reference evidence="2 3" key="1">
    <citation type="submission" date="2019-03" db="EMBL/GenBank/DDBJ databases">
        <title>Genomic Encyclopedia of Type Strains, Phase IV (KMG-IV): sequencing the most valuable type-strain genomes for metagenomic binning, comparative biology and taxonomic classification.</title>
        <authorList>
            <person name="Goeker M."/>
        </authorList>
    </citation>
    <scope>NUCLEOTIDE SEQUENCE [LARGE SCALE GENOMIC DNA]</scope>
    <source>
        <strain evidence="2 3">DSM 12121</strain>
    </source>
</reference>
<dbReference type="Proteomes" id="UP000295129">
    <property type="component" value="Unassembled WGS sequence"/>
</dbReference>
<name>A0A4R6EFE0_9RHOO</name>
<dbReference type="CDD" id="cd00093">
    <property type="entry name" value="HTH_XRE"/>
    <property type="match status" value="1"/>
</dbReference>
<accession>A0A4R6EFE0</accession>
<dbReference type="OrthoDB" id="7011085at2"/>
<organism evidence="2 3">
    <name type="scientific">Azoarcus indigens</name>
    <dbReference type="NCBI Taxonomy" id="29545"/>
    <lineage>
        <taxon>Bacteria</taxon>
        <taxon>Pseudomonadati</taxon>
        <taxon>Pseudomonadota</taxon>
        <taxon>Betaproteobacteria</taxon>
        <taxon>Rhodocyclales</taxon>
        <taxon>Zoogloeaceae</taxon>
        <taxon>Azoarcus</taxon>
    </lineage>
</organism>
<proteinExistence type="predicted"/>
<evidence type="ECO:0000313" key="2">
    <source>
        <dbReference type="EMBL" id="TDN57005.1"/>
    </source>
</evidence>
<dbReference type="Gene3D" id="1.10.260.40">
    <property type="entry name" value="lambda repressor-like DNA-binding domains"/>
    <property type="match status" value="1"/>
</dbReference>
<dbReference type="AlphaFoldDB" id="A0A4R6EFE0"/>
<dbReference type="SUPFAM" id="SSF47413">
    <property type="entry name" value="lambda repressor-like DNA-binding domains"/>
    <property type="match status" value="1"/>
</dbReference>
<comment type="caution">
    <text evidence="2">The sequence shown here is derived from an EMBL/GenBank/DDBJ whole genome shotgun (WGS) entry which is preliminary data.</text>
</comment>
<dbReference type="PROSITE" id="PS50943">
    <property type="entry name" value="HTH_CROC1"/>
    <property type="match status" value="1"/>
</dbReference>
<protein>
    <submittedName>
        <fullName evidence="2">Helix-turn-helix protein</fullName>
    </submittedName>
</protein>
<dbReference type="InterPro" id="IPR001387">
    <property type="entry name" value="Cro/C1-type_HTH"/>
</dbReference>
<dbReference type="EMBL" id="SNVV01000001">
    <property type="protein sequence ID" value="TDN57005.1"/>
    <property type="molecule type" value="Genomic_DNA"/>
</dbReference>
<dbReference type="InterPro" id="IPR010982">
    <property type="entry name" value="Lambda_DNA-bd_dom_sf"/>
</dbReference>
<evidence type="ECO:0000313" key="3">
    <source>
        <dbReference type="Proteomes" id="UP000295129"/>
    </source>
</evidence>
<dbReference type="SMART" id="SM00530">
    <property type="entry name" value="HTH_XRE"/>
    <property type="match status" value="1"/>
</dbReference>
<keyword evidence="3" id="KW-1185">Reference proteome</keyword>
<sequence length="135" mass="14519">MGSIGERLRSERLRLGMSQADFGSLAGVQKQAQLKYEKGERLPGAAYLAAVAGEGVDVLYVLTGRRAVEVAAGEPVIAVELLEACVEAVELEVANLPRQLSLATRARLIAVAYQLSLAEHKVEIELLRPLIKLAI</sequence>
<gene>
    <name evidence="2" type="ORF">C7389_101387</name>
</gene>
<feature type="domain" description="HTH cro/C1-type" evidence="1">
    <location>
        <begin position="8"/>
        <end position="52"/>
    </location>
</feature>
<evidence type="ECO:0000259" key="1">
    <source>
        <dbReference type="PROSITE" id="PS50943"/>
    </source>
</evidence>